<dbReference type="RefSeq" id="WP_078001438.1">
    <property type="nucleotide sequence ID" value="NZ_MRUL01000002.1"/>
</dbReference>
<dbReference type="PANTHER" id="PTHR35446">
    <property type="entry name" value="SI:CH211-175M2.5"/>
    <property type="match status" value="1"/>
</dbReference>
<gene>
    <name evidence="1" type="ORF">BTJ39_04270</name>
</gene>
<evidence type="ECO:0000313" key="2">
    <source>
        <dbReference type="Proteomes" id="UP000190667"/>
    </source>
</evidence>
<dbReference type="Gene3D" id="1.20.1290.10">
    <property type="entry name" value="AhpD-like"/>
    <property type="match status" value="1"/>
</dbReference>
<dbReference type="EMBL" id="MRUL01000002">
    <property type="protein sequence ID" value="OON41191.1"/>
    <property type="molecule type" value="Genomic_DNA"/>
</dbReference>
<evidence type="ECO:0000313" key="1">
    <source>
        <dbReference type="EMBL" id="OON41191.1"/>
    </source>
</evidence>
<protein>
    <submittedName>
        <fullName evidence="1">Uncharacterized protein</fullName>
    </submittedName>
</protein>
<dbReference type="STRING" id="1926881.BTJ39_04270"/>
<dbReference type="SUPFAM" id="SSF69118">
    <property type="entry name" value="AhpD-like"/>
    <property type="match status" value="2"/>
</dbReference>
<dbReference type="Proteomes" id="UP000190667">
    <property type="component" value="Unassembled WGS sequence"/>
</dbReference>
<comment type="caution">
    <text evidence="1">The sequence shown here is derived from an EMBL/GenBank/DDBJ whole genome shotgun (WGS) entry which is preliminary data.</text>
</comment>
<sequence>MESRRLSGNNHWYHETLATGRADTPPLVPEAAVAADPFLLGAADKASPQLQQFIDTQRPMLQTARELYQQLFPAQVTTNRLNTLTLYDRLSSALTVAQVTGIQRLCNHYAARLNPLPGPDSSRESNRRLTQITEYARLMSSQPSRLDAMALQRLEEAGLTLPDIITFHQLIGYVCYQARIVAGIHALSGQPVRWLPGQNISPDAPSVAVKEGDIWQPRLHYPQTSYLSDRQSDIVTQCARQHFPTGALNLLVQDEKVLLAMSKLQRLTDDISPLAQAVCASINGSGWCLQQYSDPRRREILQAGIDDLPAAAFNAEERAVINLAAWLTRTPDRLSAAHLQPLQQTMSLQQIWQLIQQIAIANWQNRLLQTLGSLSPQ</sequence>
<dbReference type="PANTHER" id="PTHR35446:SF3">
    <property type="entry name" value="CMD DOMAIN-CONTAINING PROTEIN"/>
    <property type="match status" value="1"/>
</dbReference>
<organism evidence="1 2">
    <name type="scientific">Izhakiella australiensis</name>
    <dbReference type="NCBI Taxonomy" id="1926881"/>
    <lineage>
        <taxon>Bacteria</taxon>
        <taxon>Pseudomonadati</taxon>
        <taxon>Pseudomonadota</taxon>
        <taxon>Gammaproteobacteria</taxon>
        <taxon>Enterobacterales</taxon>
        <taxon>Erwiniaceae</taxon>
        <taxon>Izhakiella</taxon>
    </lineage>
</organism>
<accession>A0A1S8YPX0</accession>
<proteinExistence type="predicted"/>
<name>A0A1S8YPX0_9GAMM</name>
<keyword evidence="2" id="KW-1185">Reference proteome</keyword>
<dbReference type="InterPro" id="IPR029032">
    <property type="entry name" value="AhpD-like"/>
</dbReference>
<dbReference type="AlphaFoldDB" id="A0A1S8YPX0"/>
<dbReference type="OrthoDB" id="6496098at2"/>
<reference evidence="1 2" key="1">
    <citation type="submission" date="2016-12" db="EMBL/GenBank/DDBJ databases">
        <title>Izhakiella australiana sp. nov. of genus Izhakiella isolated from Australian desert.</title>
        <authorList>
            <person name="Ji M."/>
        </authorList>
    </citation>
    <scope>NUCLEOTIDE SEQUENCE [LARGE SCALE GENOMIC DNA]</scope>
    <source>
        <strain evidence="1 2">D4N98</strain>
    </source>
</reference>